<evidence type="ECO:0000313" key="2">
    <source>
        <dbReference type="Proteomes" id="UP000093807"/>
    </source>
</evidence>
<comment type="caution">
    <text evidence="1">The sequence shown here is derived from an EMBL/GenBank/DDBJ whole genome shotgun (WGS) entry which is preliminary data.</text>
</comment>
<dbReference type="Proteomes" id="UP000093807">
    <property type="component" value="Unassembled WGS sequence"/>
</dbReference>
<gene>
    <name evidence="1" type="ORF">FLB_10630</name>
</gene>
<protein>
    <submittedName>
        <fullName evidence="1">Uncharacterized protein</fullName>
    </submittedName>
</protein>
<dbReference type="EMBL" id="JMTM01000021">
    <property type="protein sequence ID" value="OAZ04546.1"/>
    <property type="molecule type" value="Genomic_DNA"/>
</dbReference>
<accession>A0A199XTH7</accession>
<sequence>MISSFTCPGSSVGTLLPGVAASGVTQIISANVDAVGSYSLSTNTVNGVTFTGSDTFSSTGNSQSITLTATGIPLASGTFTYTLNACSFTITVGCPGIITGRLVDTPIGAVKTFSINAPVAGNLILFSNQMAYNDDKIKSIFSQMFLDGAPTTFSENGIPGHSVENRYQSIPNYTTVPVTAGNHTVTIKANADVLGLSGHTIEYMFVPDCLPSANKITSGKIIGTDYTSQFSALSNPLPAFNLTFTNPGKLILLPTLCFASRAYPSSPGFSQASYTYDIMVNNTKVGNALQSYANRESRWQMLPGLAVADIPAGNSAVNLVPLAGSGSTLFNDPNDRVLSARLNWIYVPATATVTTGILSAAEGQLAASTSSQSFTLIAPSKGKFVLLGQASLWQNSVAAGLEYKVKNGLTDLAVVNLNTWHPEGVWQTLPFATELSVAGAGPVTIDYVPTPGKFISFGQCKLLWIFIAE</sequence>
<keyword evidence="2" id="KW-1185">Reference proteome</keyword>
<reference evidence="1 2" key="1">
    <citation type="submission" date="2016-06" db="EMBL/GenBank/DDBJ databases">
        <title>Draft genome sequence of Flavobacterium succinicans strain DD5b.</title>
        <authorList>
            <person name="Poehlein A."/>
            <person name="Daniel R."/>
            <person name="Simeonova D.D."/>
        </authorList>
    </citation>
    <scope>NUCLEOTIDE SEQUENCE [LARGE SCALE GENOMIC DNA]</scope>
    <source>
        <strain evidence="1 2">DD5b</strain>
    </source>
</reference>
<name>A0A199XTH7_9FLAO</name>
<dbReference type="AlphaFoldDB" id="A0A199XTH7"/>
<dbReference type="PATRIC" id="fig|29536.5.peg.1111"/>
<evidence type="ECO:0000313" key="1">
    <source>
        <dbReference type="EMBL" id="OAZ04546.1"/>
    </source>
</evidence>
<proteinExistence type="predicted"/>
<organism evidence="1 2">
    <name type="scientific">Flavobacterium succinicans</name>
    <dbReference type="NCBI Taxonomy" id="29536"/>
    <lineage>
        <taxon>Bacteria</taxon>
        <taxon>Pseudomonadati</taxon>
        <taxon>Bacteroidota</taxon>
        <taxon>Flavobacteriia</taxon>
        <taxon>Flavobacteriales</taxon>
        <taxon>Flavobacteriaceae</taxon>
        <taxon>Flavobacterium</taxon>
    </lineage>
</organism>